<feature type="binding site" evidence="11">
    <location>
        <position position="119"/>
    </location>
    <ligand>
        <name>ATP</name>
        <dbReference type="ChEBI" id="CHEBI:30616"/>
    </ligand>
</feature>
<keyword evidence="9 11" id="KW-0460">Magnesium</keyword>
<dbReference type="GO" id="GO:0004417">
    <property type="term" value="F:hydroxyethylthiazole kinase activity"/>
    <property type="evidence" value="ECO:0007669"/>
    <property type="project" value="UniProtKB-UniRule"/>
</dbReference>
<reference evidence="12" key="1">
    <citation type="journal article" date="2021" name="PeerJ">
        <title>Extensive microbial diversity within the chicken gut microbiome revealed by metagenomics and culture.</title>
        <authorList>
            <person name="Gilroy R."/>
            <person name="Ravi A."/>
            <person name="Getino M."/>
            <person name="Pursley I."/>
            <person name="Horton D.L."/>
            <person name="Alikhan N.F."/>
            <person name="Baker D."/>
            <person name="Gharbi K."/>
            <person name="Hall N."/>
            <person name="Watson M."/>
            <person name="Adriaenssens E.M."/>
            <person name="Foster-Nyarko E."/>
            <person name="Jarju S."/>
            <person name="Secka A."/>
            <person name="Antonio M."/>
            <person name="Oren A."/>
            <person name="Chaudhuri R.R."/>
            <person name="La Ragione R."/>
            <person name="Hildebrand F."/>
            <person name="Pallen M.J."/>
        </authorList>
    </citation>
    <scope>NUCLEOTIDE SEQUENCE</scope>
    <source>
        <strain evidence="12">CHK192-8294</strain>
    </source>
</reference>
<reference evidence="12" key="2">
    <citation type="submission" date="2021-04" db="EMBL/GenBank/DDBJ databases">
        <authorList>
            <person name="Gilroy R."/>
        </authorList>
    </citation>
    <scope>NUCLEOTIDE SEQUENCE</scope>
    <source>
        <strain evidence="12">CHK192-8294</strain>
    </source>
</reference>
<protein>
    <recommendedName>
        <fullName evidence="11">Hydroxyethylthiazole kinase</fullName>
        <ecNumber evidence="11">2.7.1.50</ecNumber>
    </recommendedName>
    <alternativeName>
        <fullName evidence="11">4-methyl-5-beta-hydroxyethylthiazole kinase</fullName>
        <shortName evidence="11">TH kinase</shortName>
        <shortName evidence="11">Thz kinase</shortName>
    </alternativeName>
</protein>
<feature type="binding site" evidence="11">
    <location>
        <position position="45"/>
    </location>
    <ligand>
        <name>substrate</name>
    </ligand>
</feature>
<comment type="catalytic activity">
    <reaction evidence="1 11">
        <text>5-(2-hydroxyethyl)-4-methylthiazole + ATP = 4-methyl-5-(2-phosphooxyethyl)-thiazole + ADP + H(+)</text>
        <dbReference type="Rhea" id="RHEA:24212"/>
        <dbReference type="ChEBI" id="CHEBI:15378"/>
        <dbReference type="ChEBI" id="CHEBI:17957"/>
        <dbReference type="ChEBI" id="CHEBI:30616"/>
        <dbReference type="ChEBI" id="CHEBI:58296"/>
        <dbReference type="ChEBI" id="CHEBI:456216"/>
        <dbReference type="EC" id="2.7.1.50"/>
    </reaction>
</comment>
<feature type="binding site" evidence="11">
    <location>
        <position position="172"/>
    </location>
    <ligand>
        <name>ATP</name>
        <dbReference type="ChEBI" id="CHEBI:30616"/>
    </ligand>
</feature>
<dbReference type="GO" id="GO:0000287">
    <property type="term" value="F:magnesium ion binding"/>
    <property type="evidence" value="ECO:0007669"/>
    <property type="project" value="UniProtKB-UniRule"/>
</dbReference>
<evidence type="ECO:0000256" key="4">
    <source>
        <dbReference type="ARBA" id="ARBA00022679"/>
    </source>
</evidence>
<evidence type="ECO:0000256" key="3">
    <source>
        <dbReference type="ARBA" id="ARBA00004868"/>
    </source>
</evidence>
<dbReference type="AlphaFoldDB" id="A0A9D2MKG5"/>
<keyword evidence="7 11" id="KW-0418">Kinase</keyword>
<dbReference type="PIRSF" id="PIRSF000513">
    <property type="entry name" value="Thz_kinase"/>
    <property type="match status" value="1"/>
</dbReference>
<dbReference type="InterPro" id="IPR029056">
    <property type="entry name" value="Ribokinase-like"/>
</dbReference>
<gene>
    <name evidence="11 12" type="primary">thiM</name>
    <name evidence="12" type="ORF">H9712_02470</name>
</gene>
<organism evidence="12 13">
    <name type="scientific">Candidatus Flavonifractor intestinigallinarum</name>
    <dbReference type="NCBI Taxonomy" id="2838586"/>
    <lineage>
        <taxon>Bacteria</taxon>
        <taxon>Bacillati</taxon>
        <taxon>Bacillota</taxon>
        <taxon>Clostridia</taxon>
        <taxon>Eubacteriales</taxon>
        <taxon>Oscillospiraceae</taxon>
        <taxon>Flavonifractor</taxon>
    </lineage>
</organism>
<dbReference type="InterPro" id="IPR000417">
    <property type="entry name" value="Hyethyz_kinase"/>
</dbReference>
<evidence type="ECO:0000313" key="13">
    <source>
        <dbReference type="Proteomes" id="UP000823921"/>
    </source>
</evidence>
<evidence type="ECO:0000256" key="2">
    <source>
        <dbReference type="ARBA" id="ARBA00001946"/>
    </source>
</evidence>
<keyword evidence="8 11" id="KW-0067">ATP-binding</keyword>
<dbReference type="HAMAP" id="MF_00228">
    <property type="entry name" value="Thz_kinase"/>
    <property type="match status" value="1"/>
</dbReference>
<keyword evidence="4 11" id="KW-0808">Transferase</keyword>
<proteinExistence type="inferred from homology"/>
<comment type="pathway">
    <text evidence="3 11">Cofactor biosynthesis; thiamine diphosphate biosynthesis; 4-methyl-5-(2-phosphoethyl)-thiazole from 5-(2-hydroxyethyl)-4-methylthiazole: step 1/1.</text>
</comment>
<dbReference type="PRINTS" id="PR01099">
    <property type="entry name" value="HYETHTZKNASE"/>
</dbReference>
<evidence type="ECO:0000256" key="11">
    <source>
        <dbReference type="HAMAP-Rule" id="MF_00228"/>
    </source>
</evidence>
<keyword evidence="6 11" id="KW-0547">Nucleotide-binding</keyword>
<dbReference type="CDD" id="cd01170">
    <property type="entry name" value="THZ_kinase"/>
    <property type="match status" value="1"/>
</dbReference>
<comment type="caution">
    <text evidence="12">The sequence shown here is derived from an EMBL/GenBank/DDBJ whole genome shotgun (WGS) entry which is preliminary data.</text>
</comment>
<dbReference type="EC" id="2.7.1.50" evidence="11"/>
<dbReference type="GO" id="GO:0009228">
    <property type="term" value="P:thiamine biosynthetic process"/>
    <property type="evidence" value="ECO:0007669"/>
    <property type="project" value="UniProtKB-KW"/>
</dbReference>
<evidence type="ECO:0000256" key="7">
    <source>
        <dbReference type="ARBA" id="ARBA00022777"/>
    </source>
</evidence>
<comment type="similarity">
    <text evidence="11">Belongs to the Thz kinase family.</text>
</comment>
<dbReference type="EMBL" id="DWXO01000024">
    <property type="protein sequence ID" value="HJB79827.1"/>
    <property type="molecule type" value="Genomic_DNA"/>
</dbReference>
<evidence type="ECO:0000256" key="1">
    <source>
        <dbReference type="ARBA" id="ARBA00001771"/>
    </source>
</evidence>
<dbReference type="Proteomes" id="UP000823921">
    <property type="component" value="Unassembled WGS sequence"/>
</dbReference>
<evidence type="ECO:0000256" key="5">
    <source>
        <dbReference type="ARBA" id="ARBA00022723"/>
    </source>
</evidence>
<evidence type="ECO:0000256" key="10">
    <source>
        <dbReference type="ARBA" id="ARBA00022977"/>
    </source>
</evidence>
<accession>A0A9D2MKG5</accession>
<sequence>MERMEFAAMLAEVRERAPLVQCITNIVTVNDCANILLAAGASATMAHHPLEVADAVAGVQALVLNLGAVGDREAMLIAGKEANRLGVPVIFDPVAAGFTGLRRETARTLLEEVRFAVIRGNASEIRSLTEDKEGGSGVDVAQADAVTESGLPQAAELASALSKRTGAAVTLSGAVDVIAQGERVLFLRNGSPTMARITGSGCMLSALTGAFCGASPDKPFEAAAAAAASIALAGERAEELRLRKGTGNATFRIDLIDSVFNLTGEQLIQGVRYEVYQG</sequence>
<name>A0A9D2MKG5_9FIRM</name>
<feature type="binding site" evidence="11">
    <location>
        <position position="199"/>
    </location>
    <ligand>
        <name>substrate</name>
    </ligand>
</feature>
<dbReference type="Pfam" id="PF02110">
    <property type="entry name" value="HK"/>
    <property type="match status" value="1"/>
</dbReference>
<keyword evidence="10 11" id="KW-0784">Thiamine biosynthesis</keyword>
<dbReference type="SUPFAM" id="SSF53613">
    <property type="entry name" value="Ribokinase-like"/>
    <property type="match status" value="1"/>
</dbReference>
<dbReference type="Gene3D" id="3.40.1190.20">
    <property type="match status" value="1"/>
</dbReference>
<evidence type="ECO:0000256" key="9">
    <source>
        <dbReference type="ARBA" id="ARBA00022842"/>
    </source>
</evidence>
<comment type="cofactor">
    <cofactor evidence="2 11">
        <name>Mg(2+)</name>
        <dbReference type="ChEBI" id="CHEBI:18420"/>
    </cofactor>
</comment>
<evidence type="ECO:0000256" key="6">
    <source>
        <dbReference type="ARBA" id="ARBA00022741"/>
    </source>
</evidence>
<evidence type="ECO:0000313" key="12">
    <source>
        <dbReference type="EMBL" id="HJB79827.1"/>
    </source>
</evidence>
<comment type="function">
    <text evidence="11">Catalyzes the phosphorylation of the hydroxyl group of 4-methyl-5-beta-hydroxyethylthiazole (THZ).</text>
</comment>
<evidence type="ECO:0000256" key="8">
    <source>
        <dbReference type="ARBA" id="ARBA00022840"/>
    </source>
</evidence>
<dbReference type="GO" id="GO:0009229">
    <property type="term" value="P:thiamine diphosphate biosynthetic process"/>
    <property type="evidence" value="ECO:0007669"/>
    <property type="project" value="UniProtKB-UniRule"/>
</dbReference>
<dbReference type="NCBIfam" id="NF006830">
    <property type="entry name" value="PRK09355.1"/>
    <property type="match status" value="1"/>
</dbReference>
<dbReference type="GO" id="GO:0005524">
    <property type="term" value="F:ATP binding"/>
    <property type="evidence" value="ECO:0007669"/>
    <property type="project" value="UniProtKB-UniRule"/>
</dbReference>
<keyword evidence="5 11" id="KW-0479">Metal-binding</keyword>